<dbReference type="Proteomes" id="UP000195787">
    <property type="component" value="Unassembled WGS sequence"/>
</dbReference>
<evidence type="ECO:0000256" key="1">
    <source>
        <dbReference type="SAM" id="Phobius"/>
    </source>
</evidence>
<feature type="transmembrane region" description="Helical" evidence="1">
    <location>
        <begin position="16"/>
        <end position="43"/>
    </location>
</feature>
<sequence>MGWTTLLIGAAIIPDAAAVLVVFSVVGLGAQVMVTMAIGWLAAGRHRVRSWPRSVVQAICAWMLMGVVFGGALLGITGAVEFDWPVGVLVVIGVVALVALATSIMVFAAVGPFSAPTTPPATLESGQRLVRASVTAVAGSHRTFCVADFEYEGPHGGMRPASTISGSWLFPGVSSGVMLCDSANRPIRFYDQARAHA</sequence>
<dbReference type="AlphaFoldDB" id="A0A1R4ES84"/>
<evidence type="ECO:0000313" key="3">
    <source>
        <dbReference type="Proteomes" id="UP000195787"/>
    </source>
</evidence>
<name>A0A1R4ES84_9MICO</name>
<keyword evidence="1" id="KW-0812">Transmembrane</keyword>
<accession>A0A1R4ES84</accession>
<feature type="transmembrane region" description="Helical" evidence="1">
    <location>
        <begin position="55"/>
        <end position="80"/>
    </location>
</feature>
<dbReference type="EMBL" id="FUHU01000003">
    <property type="protein sequence ID" value="SJM46475.1"/>
    <property type="molecule type" value="Genomic_DNA"/>
</dbReference>
<keyword evidence="1" id="KW-1133">Transmembrane helix</keyword>
<dbReference type="RefSeq" id="WP_086990050.1">
    <property type="nucleotide sequence ID" value="NZ_FUHU01000003.1"/>
</dbReference>
<protein>
    <submittedName>
        <fullName evidence="2">Uncharacterized protein</fullName>
    </submittedName>
</protein>
<dbReference type="GeneID" id="303171694"/>
<reference evidence="2 3" key="1">
    <citation type="submission" date="2017-02" db="EMBL/GenBank/DDBJ databases">
        <authorList>
            <person name="Peterson S.W."/>
        </authorList>
    </citation>
    <scope>NUCLEOTIDE SEQUENCE [LARGE SCALE GENOMIC DNA]</scope>
    <source>
        <strain evidence="2 3">LMG 22410</strain>
    </source>
</reference>
<organism evidence="2 3">
    <name type="scientific">Agrococcus casei LMG 22410</name>
    <dbReference type="NCBI Taxonomy" id="1255656"/>
    <lineage>
        <taxon>Bacteria</taxon>
        <taxon>Bacillati</taxon>
        <taxon>Actinomycetota</taxon>
        <taxon>Actinomycetes</taxon>
        <taxon>Micrococcales</taxon>
        <taxon>Microbacteriaceae</taxon>
        <taxon>Agrococcus</taxon>
    </lineage>
</organism>
<evidence type="ECO:0000313" key="2">
    <source>
        <dbReference type="EMBL" id="SJM46475.1"/>
    </source>
</evidence>
<feature type="transmembrane region" description="Helical" evidence="1">
    <location>
        <begin position="86"/>
        <end position="110"/>
    </location>
</feature>
<keyword evidence="3" id="KW-1185">Reference proteome</keyword>
<gene>
    <name evidence="2" type="ORF">CZ674_00520</name>
</gene>
<proteinExistence type="predicted"/>
<keyword evidence="1" id="KW-0472">Membrane</keyword>